<proteinExistence type="predicted"/>
<organism evidence="2 3">
    <name type="scientific">Chelativorans petroleitrophicus</name>
    <dbReference type="NCBI Taxonomy" id="2975484"/>
    <lineage>
        <taxon>Bacteria</taxon>
        <taxon>Pseudomonadati</taxon>
        <taxon>Pseudomonadota</taxon>
        <taxon>Alphaproteobacteria</taxon>
        <taxon>Hyphomicrobiales</taxon>
        <taxon>Phyllobacteriaceae</taxon>
        <taxon>Chelativorans</taxon>
    </lineage>
</organism>
<dbReference type="Gene3D" id="3.40.50.1110">
    <property type="entry name" value="SGNH hydrolase"/>
    <property type="match status" value="1"/>
</dbReference>
<keyword evidence="2" id="KW-0378">Hydrolase</keyword>
<dbReference type="Pfam" id="PF13472">
    <property type="entry name" value="Lipase_GDSL_2"/>
    <property type="match status" value="1"/>
</dbReference>
<dbReference type="EMBL" id="JAODNV010000008">
    <property type="protein sequence ID" value="MCT8990313.1"/>
    <property type="molecule type" value="Genomic_DNA"/>
</dbReference>
<comment type="caution">
    <text evidence="2">The sequence shown here is derived from an EMBL/GenBank/DDBJ whole genome shotgun (WGS) entry which is preliminary data.</text>
</comment>
<dbReference type="SUPFAM" id="SSF52266">
    <property type="entry name" value="SGNH hydrolase"/>
    <property type="match status" value="1"/>
</dbReference>
<accession>A0A9X2X7W4</accession>
<dbReference type="GO" id="GO:0016788">
    <property type="term" value="F:hydrolase activity, acting on ester bonds"/>
    <property type="evidence" value="ECO:0007669"/>
    <property type="project" value="UniProtKB-ARBA"/>
</dbReference>
<feature type="domain" description="SGNH hydrolase-type esterase" evidence="1">
    <location>
        <begin position="83"/>
        <end position="305"/>
    </location>
</feature>
<evidence type="ECO:0000259" key="1">
    <source>
        <dbReference type="Pfam" id="PF13472"/>
    </source>
</evidence>
<keyword evidence="3" id="KW-1185">Reference proteome</keyword>
<dbReference type="RefSeq" id="WP_261515219.1">
    <property type="nucleotide sequence ID" value="NZ_JAODNV010000008.1"/>
</dbReference>
<protein>
    <submittedName>
        <fullName evidence="2">SGNH/GDSL hydrolase family protein</fullName>
    </submittedName>
</protein>
<gene>
    <name evidence="2" type="ORF">NYR54_08395</name>
</gene>
<name>A0A9X2X7W4_9HYPH</name>
<dbReference type="InterPro" id="IPR013830">
    <property type="entry name" value="SGNH_hydro"/>
</dbReference>
<dbReference type="InterPro" id="IPR036514">
    <property type="entry name" value="SGNH_hydro_sf"/>
</dbReference>
<dbReference type="AlphaFoldDB" id="A0A9X2X7W4"/>
<evidence type="ECO:0000313" key="2">
    <source>
        <dbReference type="EMBL" id="MCT8990313.1"/>
    </source>
</evidence>
<dbReference type="CDD" id="cd00229">
    <property type="entry name" value="SGNH_hydrolase"/>
    <property type="match status" value="1"/>
</dbReference>
<dbReference type="Proteomes" id="UP001149009">
    <property type="component" value="Unassembled WGS sequence"/>
</dbReference>
<reference evidence="2" key="1">
    <citation type="submission" date="2022-08" db="EMBL/GenBank/DDBJ databases">
        <title>Chelativorans sichuanense sp. nov., a paraffin oil-degrading bacterium isolated from a mixture of oil-based drill cuttings and paddy soil.</title>
        <authorList>
            <person name="Yu J."/>
            <person name="Liu H."/>
            <person name="Chen Q."/>
        </authorList>
    </citation>
    <scope>NUCLEOTIDE SEQUENCE</scope>
    <source>
        <strain evidence="2">SCAU 2101</strain>
    </source>
</reference>
<evidence type="ECO:0000313" key="3">
    <source>
        <dbReference type="Proteomes" id="UP001149009"/>
    </source>
</evidence>
<sequence>MRRRAALAAAAVGFALLAVELGLRMTIGLGDPPLFQADEEIGYLMAPGQEVYRLGNRIAINRFHQRSDEITLEPESGVLRIFFLGDSITFGISAVDQSETYPEIVAETLRRKGRQAEALNASAVSWGIGNERAYVDRFGAFASRIAILQISSSDLLQPTSTAEVVGVSPAYPDKKPLSAIGELLNRYLLPRLADVLGYSAPAREEPVTPEARNARFEANMEEFQRLVDALHRESVQPVVLLMPGLPELLDTPERLDRYVPYRRRFIALARQLSLPVIDIAALWKGDPAVASYYSDGTHLTAEGNHALAQILASFLIEHGFDEAQSYEGASPLAAGGRAPASSRPGHD</sequence>